<gene>
    <name evidence="2" type="ORF">IW16_20565</name>
</gene>
<dbReference type="Pfam" id="PF06961">
    <property type="entry name" value="DUF1294"/>
    <property type="match status" value="1"/>
</dbReference>
<dbReference type="RefSeq" id="WP_034748836.1">
    <property type="nucleotide sequence ID" value="NZ_JPRI01000009.1"/>
</dbReference>
<dbReference type="PIRSF" id="PIRSF002599">
    <property type="entry name" value="Cold_shock_A"/>
    <property type="match status" value="1"/>
</dbReference>
<reference evidence="2 3" key="1">
    <citation type="submission" date="2014-07" db="EMBL/GenBank/DDBJ databases">
        <title>Genome of Chryseobacterium vrystaatense LMG 22846.</title>
        <authorList>
            <person name="Pipes S.E."/>
            <person name="Stropko S.J."/>
            <person name="Newman J.D."/>
        </authorList>
    </citation>
    <scope>NUCLEOTIDE SEQUENCE [LARGE SCALE GENOMIC DNA]</scope>
    <source>
        <strain evidence="2 3">LMG 22846</strain>
    </source>
</reference>
<keyword evidence="1" id="KW-1133">Transmembrane helix</keyword>
<comment type="caution">
    <text evidence="2">The sequence shown here is derived from an EMBL/GenBank/DDBJ whole genome shotgun (WGS) entry which is preliminary data.</text>
</comment>
<dbReference type="InterPro" id="IPR010718">
    <property type="entry name" value="DUF1294"/>
</dbReference>
<name>A0ABR4UHZ7_9FLAO</name>
<keyword evidence="1" id="KW-0812">Transmembrane</keyword>
<sequence length="89" mass="10202">MIMIYVLLIINLLTFINFGWDKRLAVRHKRRIPENTLLGLTFIGGTAGAGLGMLLFRHKISKKSFLLKFAGIILIQALGICFFVKYWMD</sequence>
<organism evidence="2 3">
    <name type="scientific">Chryseobacterium vrystaatense</name>
    <dbReference type="NCBI Taxonomy" id="307480"/>
    <lineage>
        <taxon>Bacteria</taxon>
        <taxon>Pseudomonadati</taxon>
        <taxon>Bacteroidota</taxon>
        <taxon>Flavobacteriia</taxon>
        <taxon>Flavobacteriales</taxon>
        <taxon>Weeksellaceae</taxon>
        <taxon>Chryseobacterium group</taxon>
        <taxon>Chryseobacterium</taxon>
    </lineage>
</organism>
<evidence type="ECO:0008006" key="4">
    <source>
        <dbReference type="Google" id="ProtNLM"/>
    </source>
</evidence>
<dbReference type="EMBL" id="JPRI01000009">
    <property type="protein sequence ID" value="KFF24271.1"/>
    <property type="molecule type" value="Genomic_DNA"/>
</dbReference>
<keyword evidence="3" id="KW-1185">Reference proteome</keyword>
<feature type="transmembrane region" description="Helical" evidence="1">
    <location>
        <begin position="37"/>
        <end position="56"/>
    </location>
</feature>
<evidence type="ECO:0000313" key="2">
    <source>
        <dbReference type="EMBL" id="KFF24271.1"/>
    </source>
</evidence>
<evidence type="ECO:0000313" key="3">
    <source>
        <dbReference type="Proteomes" id="UP000028719"/>
    </source>
</evidence>
<dbReference type="InterPro" id="IPR012156">
    <property type="entry name" value="Cold_shock_CspA"/>
</dbReference>
<feature type="transmembrane region" description="Helical" evidence="1">
    <location>
        <begin position="65"/>
        <end position="88"/>
    </location>
</feature>
<evidence type="ECO:0000256" key="1">
    <source>
        <dbReference type="SAM" id="Phobius"/>
    </source>
</evidence>
<dbReference type="Proteomes" id="UP000028719">
    <property type="component" value="Unassembled WGS sequence"/>
</dbReference>
<proteinExistence type="predicted"/>
<keyword evidence="1" id="KW-0472">Membrane</keyword>
<protein>
    <recommendedName>
        <fullName evidence="4">DUF1294 domain-containing protein</fullName>
    </recommendedName>
</protein>
<accession>A0ABR4UHZ7</accession>